<dbReference type="GeneID" id="300575531"/>
<evidence type="ECO:0000256" key="1">
    <source>
        <dbReference type="ARBA" id="ARBA00011738"/>
    </source>
</evidence>
<reference evidence="5 6" key="1">
    <citation type="submission" date="2018-01" db="EMBL/GenBank/DDBJ databases">
        <title>Genome characterization of the sugarcane-associated fungus Trichoderma ghanense CCMA-1212 and their application in lignocelulose bioconversion.</title>
        <authorList>
            <person name="Steindorff A.S."/>
            <person name="Mendes T.D."/>
            <person name="Vilela E.S.D."/>
            <person name="Rodrigues D.S."/>
            <person name="Formighieri E.F."/>
            <person name="Melo I.S."/>
            <person name="Favaro L.C.L."/>
        </authorList>
    </citation>
    <scope>NUCLEOTIDE SEQUENCE [LARGE SCALE GENOMIC DNA]</scope>
    <source>
        <strain evidence="5 6">CCMA-1212</strain>
    </source>
</reference>
<accession>A0ABY2H882</accession>
<dbReference type="InterPro" id="IPR011051">
    <property type="entry name" value="RmlC_Cupin_sf"/>
</dbReference>
<name>A0ABY2H882_9HYPO</name>
<dbReference type="SUPFAM" id="SSF51182">
    <property type="entry name" value="RmlC-like cupins"/>
    <property type="match status" value="1"/>
</dbReference>
<evidence type="ECO:0000313" key="6">
    <source>
        <dbReference type="Proteomes" id="UP001642720"/>
    </source>
</evidence>
<dbReference type="InterPro" id="IPR047233">
    <property type="entry name" value="UAH_cupin"/>
</dbReference>
<organism evidence="5 6">
    <name type="scientific">Trichoderma ghanense</name>
    <dbReference type="NCBI Taxonomy" id="65468"/>
    <lineage>
        <taxon>Eukaryota</taxon>
        <taxon>Fungi</taxon>
        <taxon>Dikarya</taxon>
        <taxon>Ascomycota</taxon>
        <taxon>Pezizomycotina</taxon>
        <taxon>Sordariomycetes</taxon>
        <taxon>Hypocreomycetidae</taxon>
        <taxon>Hypocreales</taxon>
        <taxon>Hypocreaceae</taxon>
        <taxon>Trichoderma</taxon>
    </lineage>
</organism>
<dbReference type="Pfam" id="PF04115">
    <property type="entry name" value="Ureidogly_lyase"/>
    <property type="match status" value="1"/>
</dbReference>
<dbReference type="InterPro" id="IPR024060">
    <property type="entry name" value="Ureidoglycolate_lyase_dom_sf"/>
</dbReference>
<keyword evidence="6" id="KW-1185">Reference proteome</keyword>
<gene>
    <name evidence="5" type="ORF">CCMA1212_003746</name>
</gene>
<evidence type="ECO:0000313" key="5">
    <source>
        <dbReference type="EMBL" id="TFB04366.1"/>
    </source>
</evidence>
<dbReference type="Gene3D" id="2.60.120.480">
    <property type="entry name" value="Ureidoglycolate hydrolase"/>
    <property type="match status" value="1"/>
</dbReference>
<sequence length="612" mass="67178">MAIQIPIGTLDIQITAERLTQEAFFPFGDVISNPRPDVHPSSFDAHASSLPPNAFSANQGSAIQYRNVSRLKNLYDQAPSGKGEPIMSVFVCAARGGTDTSSPQSSSSSFSSGGNTFTVRHLERHPFTAQTFTPIKSTASTYLVIVAPSLPPNPRDKHLPVPSGEGLPGSGLPDLGRLRAFIATDSQAVTYGAGTWHSPMVVLGQAGTRLDFVVSQFASGVAIEDCQLLEFVSEGSAEPMVRVKIPLRDWSNSQILLLLYSRNNMGSTMYSTDAQNKLEDLSGIVLKPGENPYDAFIQACDGKPEQIRALYHAHRTKRNGLQKEKFLSPDYKQLVIDQYLLRLENPSIEPGFRDERNCLVIWARPPNHVIELAAKIQALLQQASPSASSVFYTTSTSKTVTNKLLASLGVWLMPTHRMHLTTLEITFSKTPEEIGSLVSIIRPAAPSIASYTHSHRSRLVKPMVSYDLSAFALSFLPACGEPPLSPAPVAPDVPVNGPVTQGDAYTYHHLRRDIFDKVKEAGLEVASRYQVPSAHITLGRYLTDEDHDTPEKRERWVKAIDDINAWLESEVWDQKDAQFIGEWVVGQEKGLDVRNGTLWYGGGRTIVLGEGF</sequence>
<protein>
    <recommendedName>
        <fullName evidence="7">Ureidoglycolate hydrolase</fullName>
    </recommendedName>
</protein>
<proteinExistence type="predicted"/>
<keyword evidence="3" id="KW-0456">Lyase</keyword>
<comment type="caution">
    <text evidence="5">The sequence shown here is derived from an EMBL/GenBank/DDBJ whole genome shotgun (WGS) entry which is preliminary data.</text>
</comment>
<dbReference type="RefSeq" id="XP_073560567.1">
    <property type="nucleotide sequence ID" value="XM_073701081.1"/>
</dbReference>
<comment type="subunit">
    <text evidence="1">Homodimer.</text>
</comment>
<dbReference type="CDD" id="cd20298">
    <property type="entry name" value="cupin_UAH"/>
    <property type="match status" value="1"/>
</dbReference>
<dbReference type="InterPro" id="IPR009097">
    <property type="entry name" value="Cyclic_Pdiesterase"/>
</dbReference>
<evidence type="ECO:0000256" key="2">
    <source>
        <dbReference type="ARBA" id="ARBA00022631"/>
    </source>
</evidence>
<dbReference type="PANTHER" id="PTHR21221:SF1">
    <property type="entry name" value="UREIDOGLYCOLATE LYASE"/>
    <property type="match status" value="1"/>
</dbReference>
<dbReference type="InterPro" id="IPR007247">
    <property type="entry name" value="Ureidogly_lyase"/>
</dbReference>
<dbReference type="EMBL" id="PPTA01000004">
    <property type="protein sequence ID" value="TFB04366.1"/>
    <property type="molecule type" value="Genomic_DNA"/>
</dbReference>
<evidence type="ECO:0000256" key="3">
    <source>
        <dbReference type="ARBA" id="ARBA00023239"/>
    </source>
</evidence>
<dbReference type="SUPFAM" id="SSF55144">
    <property type="entry name" value="LigT-like"/>
    <property type="match status" value="1"/>
</dbReference>
<dbReference type="Proteomes" id="UP001642720">
    <property type="component" value="Unassembled WGS sequence"/>
</dbReference>
<comment type="catalytic activity">
    <reaction evidence="4">
        <text>(S)-ureidoglycolate = urea + glyoxylate</text>
        <dbReference type="Rhea" id="RHEA:11304"/>
        <dbReference type="ChEBI" id="CHEBI:16199"/>
        <dbReference type="ChEBI" id="CHEBI:36655"/>
        <dbReference type="ChEBI" id="CHEBI:57296"/>
        <dbReference type="EC" id="4.3.2.3"/>
    </reaction>
</comment>
<evidence type="ECO:0008006" key="7">
    <source>
        <dbReference type="Google" id="ProtNLM"/>
    </source>
</evidence>
<evidence type="ECO:0000256" key="4">
    <source>
        <dbReference type="ARBA" id="ARBA00047684"/>
    </source>
</evidence>
<dbReference type="PANTHER" id="PTHR21221">
    <property type="entry name" value="UREIDOGLYCOLATE HYDROLASE"/>
    <property type="match status" value="1"/>
</dbReference>
<keyword evidence="2" id="KW-0659">Purine metabolism</keyword>